<keyword evidence="2" id="KW-1185">Reference proteome</keyword>
<sequence length="121" mass="13544">MPSPRQVLGHAGEESALRLLCSVGQQLVQRNYSCRMGEIDLILLDGDTLVFVEVRSRAGGAYGGAAATVTRPKQRRIIRAAEHYLLRHPEHNRRPCRFDVVALDGQTVPQWIRDAFRVPSP</sequence>
<name>A0ACD5HNQ2_9PROT</name>
<accession>A0ACD5HNQ2</accession>
<reference evidence="1 2" key="1">
    <citation type="journal article" date="2019" name="Int. J. Syst. Evol. Microbiol.">
        <title>Acidithiobacillus sulfuriphilus sp. nov.: an extremely acidophilic sulfur-oxidizing chemolithotroph isolated from a neutral pH environment.</title>
        <authorList>
            <person name="Falagan C."/>
            <person name="Moya-Beltran A."/>
            <person name="Castro M."/>
            <person name="Quatrini R."/>
            <person name="Johnson D.B."/>
        </authorList>
    </citation>
    <scope>NUCLEOTIDE SEQUENCE [LARGE SCALE GENOMIC DNA]</scope>
    <source>
        <strain evidence="1 2">CJ-2</strain>
    </source>
</reference>
<proteinExistence type="predicted"/>
<dbReference type="EMBL" id="CP127527">
    <property type="protein sequence ID" value="XRI77065.1"/>
    <property type="molecule type" value="Genomic_DNA"/>
</dbReference>
<dbReference type="Proteomes" id="UP000271650">
    <property type="component" value="Chromosome"/>
</dbReference>
<evidence type="ECO:0000313" key="2">
    <source>
        <dbReference type="Proteomes" id="UP000271650"/>
    </source>
</evidence>
<gene>
    <name evidence="1" type="ORF">EC580_014080</name>
</gene>
<protein>
    <submittedName>
        <fullName evidence="1">YraN family protein</fullName>
    </submittedName>
</protein>
<organism evidence="1 2">
    <name type="scientific">Acidithiobacillus sulfuriphilus</name>
    <dbReference type="NCBI Taxonomy" id="1867749"/>
    <lineage>
        <taxon>Bacteria</taxon>
        <taxon>Pseudomonadati</taxon>
        <taxon>Pseudomonadota</taxon>
        <taxon>Acidithiobacillia</taxon>
        <taxon>Acidithiobacillales</taxon>
        <taxon>Acidithiobacillaceae</taxon>
        <taxon>Acidithiobacillus</taxon>
    </lineage>
</organism>
<evidence type="ECO:0000313" key="1">
    <source>
        <dbReference type="EMBL" id="XRI77065.1"/>
    </source>
</evidence>